<sequence>MALPDQDAASALARIRTFGCRLNLSETEAMARRMDEAGLDDVALVNTCAVTAEATREARRAVRRLARERPGARIVVTGCAAQVEPETFAAMPEVAHVLGNEEKLAPETWARLAARDAPRVLVSDVMAARIMRAPDAAPPRGRTRAFLQVQTGCDHRCTFCVIPFGRGNARSVPACDVIAAARAQVEAGAREIVLTGVDLTSWGADLDGAPRLGTLVKAVLAAVPDLVRLRLSSIDSVEIDPDLMEAIGTEERLMPHLHLSLQAGDDLVLKRMKRRHTRADAIRACAALRAARPEIALGADLIAGFPTETEAMFARSLDLVAECGLTHLHVFPYSPRPGTPAARMPQVPGEIARERARRLRDAGAAALDAHLARHVGTRRLVLTERGGTARTEDFSLVRFSGAAPEPGRLVDVTITGSDGRELTTG</sequence>
<dbReference type="CDD" id="cd01335">
    <property type="entry name" value="Radical_SAM"/>
    <property type="match status" value="1"/>
</dbReference>
<dbReference type="SFLD" id="SFLDS00029">
    <property type="entry name" value="Radical_SAM"/>
    <property type="match status" value="1"/>
</dbReference>
<dbReference type="PANTHER" id="PTHR11918">
    <property type="entry name" value="RADICAL SAM PROTEINS"/>
    <property type="match status" value="1"/>
</dbReference>
<dbReference type="RefSeq" id="WP_188911908.1">
    <property type="nucleotide sequence ID" value="NZ_BMMF01000005.1"/>
</dbReference>
<dbReference type="GO" id="GO:0035598">
    <property type="term" value="F:tRNA (N(6)-L-threonylcarbamoyladenosine(37)-C(2))-methylthiotransferase activity"/>
    <property type="evidence" value="ECO:0007669"/>
    <property type="project" value="TreeGrafter"/>
</dbReference>
<dbReference type="GO" id="GO:0046872">
    <property type="term" value="F:metal ion binding"/>
    <property type="evidence" value="ECO:0007669"/>
    <property type="project" value="UniProtKB-KW"/>
</dbReference>
<evidence type="ECO:0000256" key="5">
    <source>
        <dbReference type="ARBA" id="ARBA00022723"/>
    </source>
</evidence>
<comment type="cofactor">
    <cofactor evidence="1">
        <name>[4Fe-4S] cluster</name>
        <dbReference type="ChEBI" id="CHEBI:49883"/>
    </cofactor>
</comment>
<accession>A0A917Q6N2</accession>
<dbReference type="NCBIfam" id="TIGR00089">
    <property type="entry name" value="MiaB/RimO family radical SAM methylthiotransferase"/>
    <property type="match status" value="1"/>
</dbReference>
<evidence type="ECO:0000256" key="1">
    <source>
        <dbReference type="ARBA" id="ARBA00001966"/>
    </source>
</evidence>
<keyword evidence="5" id="KW-0479">Metal-binding</keyword>
<dbReference type="InterPro" id="IPR020612">
    <property type="entry name" value="Methylthiotransferase_CS"/>
</dbReference>
<feature type="domain" description="MTTase N-terminal" evidence="8">
    <location>
        <begin position="11"/>
        <end position="114"/>
    </location>
</feature>
<evidence type="ECO:0000256" key="7">
    <source>
        <dbReference type="ARBA" id="ARBA00023014"/>
    </source>
</evidence>
<keyword evidence="3" id="KW-0808">Transferase</keyword>
<dbReference type="PROSITE" id="PS01278">
    <property type="entry name" value="MTTASE_RADICAL"/>
    <property type="match status" value="1"/>
</dbReference>
<keyword evidence="11" id="KW-1185">Reference proteome</keyword>
<name>A0A917Q6N2_9HYPH</name>
<protein>
    <submittedName>
        <fullName evidence="10">tRNA (N(6)-L-threonylcarbamoyladenosine(37)-C(2))-methylthiotransferase MtaB</fullName>
    </submittedName>
</protein>
<dbReference type="Proteomes" id="UP000600449">
    <property type="component" value="Unassembled WGS sequence"/>
</dbReference>
<dbReference type="NCBIfam" id="TIGR01579">
    <property type="entry name" value="MiaB-like-C"/>
    <property type="match status" value="1"/>
</dbReference>
<dbReference type="SFLD" id="SFLDG01082">
    <property type="entry name" value="B12-binding_domain_containing"/>
    <property type="match status" value="1"/>
</dbReference>
<dbReference type="PROSITE" id="PS51918">
    <property type="entry name" value="RADICAL_SAM"/>
    <property type="match status" value="1"/>
</dbReference>
<dbReference type="InterPro" id="IPR013848">
    <property type="entry name" value="Methylthiotransferase_N"/>
</dbReference>
<evidence type="ECO:0000256" key="2">
    <source>
        <dbReference type="ARBA" id="ARBA00022485"/>
    </source>
</evidence>
<comment type="caution">
    <text evidence="10">The sequence shown here is derived from an EMBL/GenBank/DDBJ whole genome shotgun (WGS) entry which is preliminary data.</text>
</comment>
<feature type="domain" description="Radical SAM core" evidence="9">
    <location>
        <begin position="139"/>
        <end position="369"/>
    </location>
</feature>
<dbReference type="SMART" id="SM00729">
    <property type="entry name" value="Elp3"/>
    <property type="match status" value="1"/>
</dbReference>
<evidence type="ECO:0000256" key="6">
    <source>
        <dbReference type="ARBA" id="ARBA00023004"/>
    </source>
</evidence>
<dbReference type="Gene3D" id="3.40.50.12160">
    <property type="entry name" value="Methylthiotransferase, N-terminal domain"/>
    <property type="match status" value="1"/>
</dbReference>
<dbReference type="EMBL" id="BMMF01000005">
    <property type="protein sequence ID" value="GGK31805.1"/>
    <property type="molecule type" value="Genomic_DNA"/>
</dbReference>
<proteinExistence type="predicted"/>
<reference evidence="10 11" key="1">
    <citation type="journal article" date="2014" name="Int. J. Syst. Evol. Microbiol.">
        <title>Complete genome sequence of Corynebacterium casei LMG S-19264T (=DSM 44701T), isolated from a smear-ripened cheese.</title>
        <authorList>
            <consortium name="US DOE Joint Genome Institute (JGI-PGF)"/>
            <person name="Walter F."/>
            <person name="Albersmeier A."/>
            <person name="Kalinowski J."/>
            <person name="Ruckert C."/>
        </authorList>
    </citation>
    <scope>NUCLEOTIDE SEQUENCE [LARGE SCALE GENOMIC DNA]</scope>
    <source>
        <strain evidence="10 11">CGMCC 1.9161</strain>
    </source>
</reference>
<dbReference type="InterPro" id="IPR038135">
    <property type="entry name" value="Methylthiotransferase_N_sf"/>
</dbReference>
<dbReference type="Gene3D" id="3.80.30.20">
    <property type="entry name" value="tm_1862 like domain"/>
    <property type="match status" value="1"/>
</dbReference>
<dbReference type="SUPFAM" id="SSF102114">
    <property type="entry name" value="Radical SAM enzymes"/>
    <property type="match status" value="1"/>
</dbReference>
<dbReference type="PANTHER" id="PTHR11918:SF45">
    <property type="entry name" value="THREONYLCARBAMOYLADENOSINE TRNA METHYLTHIOTRANSFERASE"/>
    <property type="match status" value="1"/>
</dbReference>
<gene>
    <name evidence="10" type="ORF">GCM10011322_17980</name>
</gene>
<dbReference type="InterPro" id="IPR006467">
    <property type="entry name" value="MiaB-like_bact"/>
</dbReference>
<dbReference type="AlphaFoldDB" id="A0A917Q6N2"/>
<keyword evidence="7" id="KW-0411">Iron-sulfur</keyword>
<evidence type="ECO:0000313" key="11">
    <source>
        <dbReference type="Proteomes" id="UP000600449"/>
    </source>
</evidence>
<evidence type="ECO:0000313" key="10">
    <source>
        <dbReference type="EMBL" id="GGK31805.1"/>
    </source>
</evidence>
<keyword evidence="2" id="KW-0004">4Fe-4S</keyword>
<dbReference type="InterPro" id="IPR005839">
    <property type="entry name" value="Methylthiotransferase"/>
</dbReference>
<dbReference type="Pfam" id="PF04055">
    <property type="entry name" value="Radical_SAM"/>
    <property type="match status" value="1"/>
</dbReference>
<evidence type="ECO:0000256" key="3">
    <source>
        <dbReference type="ARBA" id="ARBA00022679"/>
    </source>
</evidence>
<dbReference type="InterPro" id="IPR023404">
    <property type="entry name" value="rSAM_horseshoe"/>
</dbReference>
<keyword evidence="4" id="KW-0949">S-adenosyl-L-methionine</keyword>
<dbReference type="GO" id="GO:0051539">
    <property type="term" value="F:4 iron, 4 sulfur cluster binding"/>
    <property type="evidence" value="ECO:0007669"/>
    <property type="project" value="UniProtKB-KW"/>
</dbReference>
<evidence type="ECO:0000256" key="4">
    <source>
        <dbReference type="ARBA" id="ARBA00022691"/>
    </source>
</evidence>
<dbReference type="InterPro" id="IPR006638">
    <property type="entry name" value="Elp3/MiaA/NifB-like_rSAM"/>
</dbReference>
<evidence type="ECO:0000259" key="9">
    <source>
        <dbReference type="PROSITE" id="PS51918"/>
    </source>
</evidence>
<keyword evidence="6" id="KW-0408">Iron</keyword>
<dbReference type="InterPro" id="IPR007197">
    <property type="entry name" value="rSAM"/>
</dbReference>
<evidence type="ECO:0000259" key="8">
    <source>
        <dbReference type="PROSITE" id="PS51449"/>
    </source>
</evidence>
<dbReference type="PROSITE" id="PS51449">
    <property type="entry name" value="MTTASE_N"/>
    <property type="match status" value="1"/>
</dbReference>
<dbReference type="Pfam" id="PF00919">
    <property type="entry name" value="UPF0004"/>
    <property type="match status" value="1"/>
</dbReference>
<dbReference type="InterPro" id="IPR058240">
    <property type="entry name" value="rSAM_sf"/>
</dbReference>
<organism evidence="10 11">
    <name type="scientific">Salinarimonas ramus</name>
    <dbReference type="NCBI Taxonomy" id="690164"/>
    <lineage>
        <taxon>Bacteria</taxon>
        <taxon>Pseudomonadati</taxon>
        <taxon>Pseudomonadota</taxon>
        <taxon>Alphaproteobacteria</taxon>
        <taxon>Hyphomicrobiales</taxon>
        <taxon>Salinarimonadaceae</taxon>
        <taxon>Salinarimonas</taxon>
    </lineage>
</organism>